<reference evidence="3 4" key="1">
    <citation type="submission" date="2016-09" db="EMBL/GenBank/DDBJ databases">
        <title>Chromobacterium muskegensis sp. nov., an insecticidal bacterium isolated from Sphagnum bogs.</title>
        <authorList>
            <person name="Sparks M.E."/>
            <person name="Blackburn M.B."/>
            <person name="Gundersen-Rindal D.E."/>
            <person name="Mitchell A."/>
            <person name="Farrar R."/>
            <person name="Kuhar D."/>
        </authorList>
    </citation>
    <scope>NUCLEOTIDE SEQUENCE [LARGE SCALE GENOMIC DNA]</scope>
    <source>
        <strain evidence="2 4">14B-1</strain>
        <strain evidence="1 3">37-2</strain>
    </source>
</reference>
<proteinExistence type="predicted"/>
<evidence type="ECO:0000313" key="4">
    <source>
        <dbReference type="Proteomes" id="UP000180280"/>
    </source>
</evidence>
<dbReference type="Proteomes" id="UP000180088">
    <property type="component" value="Unassembled WGS sequence"/>
</dbReference>
<keyword evidence="4" id="KW-1185">Reference proteome</keyword>
<dbReference type="STRING" id="1903179.BI347_01495"/>
<accession>A0A1S1WYT5</accession>
<dbReference type="EMBL" id="MKCS01000001">
    <property type="protein sequence ID" value="OHX12325.1"/>
    <property type="molecule type" value="Genomic_DNA"/>
</dbReference>
<dbReference type="AlphaFoldDB" id="A0A1S1WYT5"/>
<organism evidence="1 3">
    <name type="scientific">Chromobacterium sphagni</name>
    <dbReference type="NCBI Taxonomy" id="1903179"/>
    <lineage>
        <taxon>Bacteria</taxon>
        <taxon>Pseudomonadati</taxon>
        <taxon>Pseudomonadota</taxon>
        <taxon>Betaproteobacteria</taxon>
        <taxon>Neisseriales</taxon>
        <taxon>Chromobacteriaceae</taxon>
        <taxon>Chromobacterium</taxon>
    </lineage>
</organism>
<dbReference type="EMBL" id="MKCT01000001">
    <property type="protein sequence ID" value="OHX21591.1"/>
    <property type="molecule type" value="Genomic_DNA"/>
</dbReference>
<dbReference type="RefSeq" id="WP_071111544.1">
    <property type="nucleotide sequence ID" value="NZ_MKCS01000001.1"/>
</dbReference>
<evidence type="ECO:0000313" key="3">
    <source>
        <dbReference type="Proteomes" id="UP000180088"/>
    </source>
</evidence>
<sequence length="106" mass="11751">MPELLFPVTHGCLFYPGMDVLPTHAVYGVNHLSREAVKQQLGIWRRRLAGLFDETPIPFRRQNGGDYPDGHQLALQVAPGQTGLRAHVDAPRGYAPRQIQAEAPAQ</sequence>
<dbReference type="Gene3D" id="3.40.50.360">
    <property type="match status" value="1"/>
</dbReference>
<comment type="caution">
    <text evidence="1">The sequence shown here is derived from an EMBL/GenBank/DDBJ whole genome shotgun (WGS) entry which is preliminary data.</text>
</comment>
<protein>
    <submittedName>
        <fullName evidence="1">Uncharacterized protein</fullName>
    </submittedName>
</protein>
<dbReference type="Proteomes" id="UP000180280">
    <property type="component" value="Unassembled WGS sequence"/>
</dbReference>
<gene>
    <name evidence="2" type="ORF">BI344_03515</name>
    <name evidence="1" type="ORF">BI347_01495</name>
</gene>
<name>A0A1S1WYT5_9NEIS</name>
<dbReference type="SUPFAM" id="SSF52218">
    <property type="entry name" value="Flavoproteins"/>
    <property type="match status" value="1"/>
</dbReference>
<evidence type="ECO:0000313" key="1">
    <source>
        <dbReference type="EMBL" id="OHX12325.1"/>
    </source>
</evidence>
<evidence type="ECO:0000313" key="2">
    <source>
        <dbReference type="EMBL" id="OHX21591.1"/>
    </source>
</evidence>
<dbReference type="InterPro" id="IPR029039">
    <property type="entry name" value="Flavoprotein-like_sf"/>
</dbReference>